<proteinExistence type="predicted"/>
<name>A0A1I7WXS7_HETBA</name>
<evidence type="ECO:0000313" key="2">
    <source>
        <dbReference type="Proteomes" id="UP000095283"/>
    </source>
</evidence>
<sequence>MDIIEEKINELIEFRDGYVEENPNANEAERVKAVRKRALLLIQEIPFSECPVQAAAHHLLCGRIINICIDYEPRCEEYLKRNQHLWQLRLYQLIPNLVLLISVSVMLICSSSSALLKQNLLFWCGFFMLIVKIVIKFISQDQAISVMLYMGVCRDNFLFNVTSFS</sequence>
<keyword evidence="1" id="KW-0472">Membrane</keyword>
<organism evidence="2 3">
    <name type="scientific">Heterorhabditis bacteriophora</name>
    <name type="common">Entomopathogenic nematode worm</name>
    <dbReference type="NCBI Taxonomy" id="37862"/>
    <lineage>
        <taxon>Eukaryota</taxon>
        <taxon>Metazoa</taxon>
        <taxon>Ecdysozoa</taxon>
        <taxon>Nematoda</taxon>
        <taxon>Chromadorea</taxon>
        <taxon>Rhabditida</taxon>
        <taxon>Rhabditina</taxon>
        <taxon>Rhabditomorpha</taxon>
        <taxon>Strongyloidea</taxon>
        <taxon>Heterorhabditidae</taxon>
        <taxon>Heterorhabditis</taxon>
    </lineage>
</organism>
<evidence type="ECO:0000313" key="3">
    <source>
        <dbReference type="WBParaSite" id="Hba_09975"/>
    </source>
</evidence>
<reference evidence="3" key="1">
    <citation type="submission" date="2016-11" db="UniProtKB">
        <authorList>
            <consortium name="WormBaseParasite"/>
        </authorList>
    </citation>
    <scope>IDENTIFICATION</scope>
</reference>
<dbReference type="AlphaFoldDB" id="A0A1I7WXS7"/>
<feature type="transmembrane region" description="Helical" evidence="1">
    <location>
        <begin position="90"/>
        <end position="108"/>
    </location>
</feature>
<keyword evidence="1" id="KW-1133">Transmembrane helix</keyword>
<keyword evidence="2" id="KW-1185">Reference proteome</keyword>
<dbReference type="WBParaSite" id="Hba_09975">
    <property type="protein sequence ID" value="Hba_09975"/>
    <property type="gene ID" value="Hba_09975"/>
</dbReference>
<feature type="transmembrane region" description="Helical" evidence="1">
    <location>
        <begin position="120"/>
        <end position="138"/>
    </location>
</feature>
<protein>
    <submittedName>
        <fullName evidence="3">Uncharacterized protein</fullName>
    </submittedName>
</protein>
<dbReference type="Gene3D" id="1.25.40.10">
    <property type="entry name" value="Tetratricopeptide repeat domain"/>
    <property type="match status" value="1"/>
</dbReference>
<accession>A0A1I7WXS7</accession>
<evidence type="ECO:0000256" key="1">
    <source>
        <dbReference type="SAM" id="Phobius"/>
    </source>
</evidence>
<dbReference type="Proteomes" id="UP000095283">
    <property type="component" value="Unplaced"/>
</dbReference>
<keyword evidence="1" id="KW-0812">Transmembrane</keyword>
<dbReference type="InterPro" id="IPR011990">
    <property type="entry name" value="TPR-like_helical_dom_sf"/>
</dbReference>